<protein>
    <submittedName>
        <fullName evidence="3">Nicotinamidase-related amidase</fullName>
    </submittedName>
</protein>
<comment type="caution">
    <text evidence="3">The sequence shown here is derived from an EMBL/GenBank/DDBJ whole genome shotgun (WGS) entry which is preliminary data.</text>
</comment>
<keyword evidence="1" id="KW-0378">Hydrolase</keyword>
<dbReference type="PANTHER" id="PTHR43540">
    <property type="entry name" value="PEROXYUREIDOACRYLATE/UREIDOACRYLATE AMIDOHYDROLASE-RELATED"/>
    <property type="match status" value="1"/>
</dbReference>
<dbReference type="PANTHER" id="PTHR43540:SF7">
    <property type="entry name" value="ISOCHORISMATASE FAMILY PROTEIN YECD"/>
    <property type="match status" value="1"/>
</dbReference>
<keyword evidence="4" id="KW-1185">Reference proteome</keyword>
<dbReference type="Proteomes" id="UP001519310">
    <property type="component" value="Unassembled WGS sequence"/>
</dbReference>
<dbReference type="EMBL" id="JAGGLQ010000002">
    <property type="protein sequence ID" value="MBP2035582.1"/>
    <property type="molecule type" value="Genomic_DNA"/>
</dbReference>
<dbReference type="InterPro" id="IPR050272">
    <property type="entry name" value="Isochorismatase-like_hydrls"/>
</dbReference>
<name>A0ABS4KZX8_STRAV</name>
<reference evidence="3 4" key="1">
    <citation type="submission" date="2021-03" db="EMBL/GenBank/DDBJ databases">
        <title>Genomic Encyclopedia of Type Strains, Phase IV (KMG-IV): sequencing the most valuable type-strain genomes for metagenomic binning, comparative biology and taxonomic classification.</title>
        <authorList>
            <person name="Goeker M."/>
        </authorList>
    </citation>
    <scope>NUCLEOTIDE SEQUENCE [LARGE SCALE GENOMIC DNA]</scope>
    <source>
        <strain evidence="3 4">DSM 40526</strain>
    </source>
</reference>
<feature type="domain" description="Isochorismatase-like" evidence="2">
    <location>
        <begin position="14"/>
        <end position="186"/>
    </location>
</feature>
<accession>A0ABS4KZX8</accession>
<evidence type="ECO:0000313" key="3">
    <source>
        <dbReference type="EMBL" id="MBP2035582.1"/>
    </source>
</evidence>
<dbReference type="Gene3D" id="3.40.50.850">
    <property type="entry name" value="Isochorismatase-like"/>
    <property type="match status" value="1"/>
</dbReference>
<evidence type="ECO:0000313" key="4">
    <source>
        <dbReference type="Proteomes" id="UP001519310"/>
    </source>
</evidence>
<sequence length="202" mass="21258">MTDEPNRLVLGEDTALVLIDLQKGILGLPTAKPSAGILEQGIALAEAFRAHRLPVVLVKVAWSPDGGDLPTANVDRPGPAAAPPAAFSEIPAELAALGDVVVTKRHWGAFTGTELDLQLRRRGIHRIVLGGISTSVGVESTARTAWELSYDLVFPEDATADIDADSHAHTFGKIFPRIGKVSTTDEVIAALGSRPTPSAVHP</sequence>
<proteinExistence type="predicted"/>
<dbReference type="InterPro" id="IPR036380">
    <property type="entry name" value="Isochorismatase-like_sf"/>
</dbReference>
<dbReference type="CDD" id="cd00431">
    <property type="entry name" value="cysteine_hydrolases"/>
    <property type="match status" value="1"/>
</dbReference>
<evidence type="ECO:0000259" key="2">
    <source>
        <dbReference type="Pfam" id="PF00857"/>
    </source>
</evidence>
<dbReference type="Pfam" id="PF00857">
    <property type="entry name" value="Isochorismatase"/>
    <property type="match status" value="1"/>
</dbReference>
<dbReference type="SUPFAM" id="SSF52499">
    <property type="entry name" value="Isochorismatase-like hydrolases"/>
    <property type="match status" value="1"/>
</dbReference>
<organism evidence="3 4">
    <name type="scientific">Streptomyces avidinii</name>
    <dbReference type="NCBI Taxonomy" id="1895"/>
    <lineage>
        <taxon>Bacteria</taxon>
        <taxon>Bacillati</taxon>
        <taxon>Actinomycetota</taxon>
        <taxon>Actinomycetes</taxon>
        <taxon>Kitasatosporales</taxon>
        <taxon>Streptomycetaceae</taxon>
        <taxon>Streptomyces</taxon>
    </lineage>
</organism>
<gene>
    <name evidence="3" type="ORF">J2Z77_001369</name>
</gene>
<dbReference type="RefSeq" id="WP_189968405.1">
    <property type="nucleotide sequence ID" value="NZ_BMVL01000005.1"/>
</dbReference>
<dbReference type="InterPro" id="IPR000868">
    <property type="entry name" value="Isochorismatase-like_dom"/>
</dbReference>
<evidence type="ECO:0000256" key="1">
    <source>
        <dbReference type="ARBA" id="ARBA00022801"/>
    </source>
</evidence>